<dbReference type="AlphaFoldDB" id="A0A8J2S1B1"/>
<feature type="compositionally biased region" description="Acidic residues" evidence="1">
    <location>
        <begin position="506"/>
        <end position="516"/>
    </location>
</feature>
<feature type="compositionally biased region" description="Low complexity" evidence="1">
    <location>
        <begin position="266"/>
        <end position="275"/>
    </location>
</feature>
<feature type="region of interest" description="Disordered" evidence="1">
    <location>
        <begin position="495"/>
        <end position="527"/>
    </location>
</feature>
<name>A0A8J2S1B1_9CRUS</name>
<accession>A0A8J2S1B1</accession>
<feature type="region of interest" description="Disordered" evidence="1">
    <location>
        <begin position="124"/>
        <end position="190"/>
    </location>
</feature>
<protein>
    <recommendedName>
        <fullName evidence="4">DUF4806 domain-containing protein</fullName>
    </recommendedName>
</protein>
<dbReference type="Proteomes" id="UP000789390">
    <property type="component" value="Unassembled WGS sequence"/>
</dbReference>
<keyword evidence="3" id="KW-1185">Reference proteome</keyword>
<comment type="caution">
    <text evidence="2">The sequence shown here is derived from an EMBL/GenBank/DDBJ whole genome shotgun (WGS) entry which is preliminary data.</text>
</comment>
<dbReference type="EMBL" id="CAKKLH010000276">
    <property type="protein sequence ID" value="CAH0107443.1"/>
    <property type="molecule type" value="Genomic_DNA"/>
</dbReference>
<evidence type="ECO:0000313" key="2">
    <source>
        <dbReference type="EMBL" id="CAH0107443.1"/>
    </source>
</evidence>
<proteinExistence type="predicted"/>
<organism evidence="2 3">
    <name type="scientific">Daphnia galeata</name>
    <dbReference type="NCBI Taxonomy" id="27404"/>
    <lineage>
        <taxon>Eukaryota</taxon>
        <taxon>Metazoa</taxon>
        <taxon>Ecdysozoa</taxon>
        <taxon>Arthropoda</taxon>
        <taxon>Crustacea</taxon>
        <taxon>Branchiopoda</taxon>
        <taxon>Diplostraca</taxon>
        <taxon>Cladocera</taxon>
        <taxon>Anomopoda</taxon>
        <taxon>Daphniidae</taxon>
        <taxon>Daphnia</taxon>
    </lineage>
</organism>
<evidence type="ECO:0008006" key="4">
    <source>
        <dbReference type="Google" id="ProtNLM"/>
    </source>
</evidence>
<feature type="compositionally biased region" description="Low complexity" evidence="1">
    <location>
        <begin position="160"/>
        <end position="171"/>
    </location>
</feature>
<feature type="region of interest" description="Disordered" evidence="1">
    <location>
        <begin position="266"/>
        <end position="297"/>
    </location>
</feature>
<gene>
    <name evidence="2" type="ORF">DGAL_LOCUS10741</name>
</gene>
<sequence>MSAIVRVPEKPYKRYWIAKVYDDAVANQQVFSVLNPKWCQPELLKCKFPADMKVSEQVKKRGESMKPADSDWITFSYVYFSQTDDIKSAYRRVERLSKGETFEESEQVQRLRIANKKYADDYEIGESSKASEKAQSQESSRTTPAPVKRKSLAKKPTEQIISNSPSIPNSIVAEVSGKSGQEDKGKSLKTIKPTATVTTVPNSESLEKDMVAPEGLFQRNCQVTLTGCDDVSNDSGINIETIEESQHIRYGNEEDFESSYAETTRASKATKATKATNKDHRINFSQERSNSKKKSSELEIVLTPAQMSRLLLQMNQRSKRTEKMVIEIRNNRVAGVIAHPSGLELLKDKLPTMPFDDFDELVKFKESIASDDGVKNDLLSFLQMVPGISEYQTAKNMMSSLISVPLSQLCTLKGKSVIRDKGIKKHKFSQSCPTILACISAACLSRHKDKYDPNQFKTALQKFFIESGDRNGGADKRKRKVHEKELEGQIKQNNLSTSASETIFESSEEDLLESSENEAANDRKKKREKNLEFSSYFFSSDSDY</sequence>
<evidence type="ECO:0000313" key="3">
    <source>
        <dbReference type="Proteomes" id="UP000789390"/>
    </source>
</evidence>
<feature type="compositionally biased region" description="Polar residues" evidence="1">
    <location>
        <begin position="495"/>
        <end position="504"/>
    </location>
</feature>
<evidence type="ECO:0000256" key="1">
    <source>
        <dbReference type="SAM" id="MobiDB-lite"/>
    </source>
</evidence>
<feature type="compositionally biased region" description="Polar residues" evidence="1">
    <location>
        <begin position="133"/>
        <end position="143"/>
    </location>
</feature>
<dbReference type="OrthoDB" id="6354714at2759"/>
<reference evidence="2" key="1">
    <citation type="submission" date="2021-11" db="EMBL/GenBank/DDBJ databases">
        <authorList>
            <person name="Schell T."/>
        </authorList>
    </citation>
    <scope>NUCLEOTIDE SEQUENCE</scope>
    <source>
        <strain evidence="2">M5</strain>
    </source>
</reference>